<accession>A0A517SH45</accession>
<dbReference type="EC" id="2.4.2.43" evidence="10"/>
<evidence type="ECO:0000313" key="10">
    <source>
        <dbReference type="EMBL" id="QDT55449.1"/>
    </source>
</evidence>
<keyword evidence="5 8" id="KW-0812">Transmembrane</keyword>
<dbReference type="Proteomes" id="UP000315700">
    <property type="component" value="Chromosome"/>
</dbReference>
<dbReference type="PANTHER" id="PTHR33908">
    <property type="entry name" value="MANNOSYLTRANSFERASE YKCB-RELATED"/>
    <property type="match status" value="1"/>
</dbReference>
<evidence type="ECO:0000256" key="4">
    <source>
        <dbReference type="ARBA" id="ARBA00022679"/>
    </source>
</evidence>
<dbReference type="PANTHER" id="PTHR33908:SF3">
    <property type="entry name" value="UNDECAPRENYL PHOSPHATE-ALPHA-4-AMINO-4-DEOXY-L-ARABINOSE ARABINOSYL TRANSFERASE"/>
    <property type="match status" value="1"/>
</dbReference>
<organism evidence="10 11">
    <name type="scientific">Caulifigura coniformis</name>
    <dbReference type="NCBI Taxonomy" id="2527983"/>
    <lineage>
        <taxon>Bacteria</taxon>
        <taxon>Pseudomonadati</taxon>
        <taxon>Planctomycetota</taxon>
        <taxon>Planctomycetia</taxon>
        <taxon>Planctomycetales</taxon>
        <taxon>Planctomycetaceae</taxon>
        <taxon>Caulifigura</taxon>
    </lineage>
</organism>
<feature type="transmembrane region" description="Helical" evidence="8">
    <location>
        <begin position="255"/>
        <end position="274"/>
    </location>
</feature>
<evidence type="ECO:0000313" key="11">
    <source>
        <dbReference type="Proteomes" id="UP000315700"/>
    </source>
</evidence>
<dbReference type="OrthoDB" id="9815691at2"/>
<feature type="transmembrane region" description="Helical" evidence="8">
    <location>
        <begin position="304"/>
        <end position="327"/>
    </location>
</feature>
<feature type="transmembrane region" description="Helical" evidence="8">
    <location>
        <begin position="442"/>
        <end position="460"/>
    </location>
</feature>
<evidence type="ECO:0000256" key="8">
    <source>
        <dbReference type="SAM" id="Phobius"/>
    </source>
</evidence>
<feature type="transmembrane region" description="Helical" evidence="8">
    <location>
        <begin position="396"/>
        <end position="415"/>
    </location>
</feature>
<feature type="transmembrane region" description="Helical" evidence="8">
    <location>
        <begin position="467"/>
        <end position="491"/>
    </location>
</feature>
<reference evidence="10 11" key="1">
    <citation type="submission" date="2019-02" db="EMBL/GenBank/DDBJ databases">
        <title>Deep-cultivation of Planctomycetes and their phenomic and genomic characterization uncovers novel biology.</title>
        <authorList>
            <person name="Wiegand S."/>
            <person name="Jogler M."/>
            <person name="Boedeker C."/>
            <person name="Pinto D."/>
            <person name="Vollmers J."/>
            <person name="Rivas-Marin E."/>
            <person name="Kohn T."/>
            <person name="Peeters S.H."/>
            <person name="Heuer A."/>
            <person name="Rast P."/>
            <person name="Oberbeckmann S."/>
            <person name="Bunk B."/>
            <person name="Jeske O."/>
            <person name="Meyerdierks A."/>
            <person name="Storesund J.E."/>
            <person name="Kallscheuer N."/>
            <person name="Luecker S."/>
            <person name="Lage O.M."/>
            <person name="Pohl T."/>
            <person name="Merkel B.J."/>
            <person name="Hornburger P."/>
            <person name="Mueller R.-W."/>
            <person name="Bruemmer F."/>
            <person name="Labrenz M."/>
            <person name="Spormann A.M."/>
            <person name="Op den Camp H."/>
            <person name="Overmann J."/>
            <person name="Amann R."/>
            <person name="Jetten M.S.M."/>
            <person name="Mascher T."/>
            <person name="Medema M.H."/>
            <person name="Devos D.P."/>
            <person name="Kaster A.-K."/>
            <person name="Ovreas L."/>
            <person name="Rohde M."/>
            <person name="Galperin M.Y."/>
            <person name="Jogler C."/>
        </authorList>
    </citation>
    <scope>NUCLEOTIDE SEQUENCE [LARGE SCALE GENOMIC DNA]</scope>
    <source>
        <strain evidence="10 11">Pan44</strain>
    </source>
</reference>
<comment type="subcellular location">
    <subcellularLocation>
        <location evidence="1">Cell membrane</location>
        <topology evidence="1">Multi-pass membrane protein</topology>
    </subcellularLocation>
</comment>
<dbReference type="InterPro" id="IPR038731">
    <property type="entry name" value="RgtA/B/C-like"/>
</dbReference>
<evidence type="ECO:0000259" key="9">
    <source>
        <dbReference type="Pfam" id="PF13231"/>
    </source>
</evidence>
<dbReference type="InParanoid" id="A0A517SH45"/>
<feature type="transmembrane region" description="Helical" evidence="8">
    <location>
        <begin position="134"/>
        <end position="154"/>
    </location>
</feature>
<feature type="transmembrane region" description="Helical" evidence="8">
    <location>
        <begin position="363"/>
        <end position="384"/>
    </location>
</feature>
<feature type="transmembrane region" description="Helical" evidence="8">
    <location>
        <begin position="339"/>
        <end position="357"/>
    </location>
</feature>
<evidence type="ECO:0000256" key="7">
    <source>
        <dbReference type="ARBA" id="ARBA00023136"/>
    </source>
</evidence>
<gene>
    <name evidence="10" type="primary">arnT_1</name>
    <name evidence="10" type="ORF">Pan44_34920</name>
</gene>
<name>A0A517SH45_9PLAN</name>
<dbReference type="EMBL" id="CP036271">
    <property type="protein sequence ID" value="QDT55449.1"/>
    <property type="molecule type" value="Genomic_DNA"/>
</dbReference>
<sequence length="616" mass="66995">MKRHLGHQALIIAVAACSYFTALGATRLWDEDEAFFATAAAEMHRHDDWIVPTFNEELFAHKPPFMYWMMRLGFLMFGVNELGARFFSAVFGIATAIVTYHLGRRLFDARAGLWAALALSTCLMWSIVSRASTADAYLGFFIALSLLVYARAVFAPREDTEAVEVPVAPSLAATLDRWVPSGWTTMAGIYALMAFAVLVKGPIGILLPGATIGLFVLCQTPSPSQIGDGLLKRGIARLRTMILAFPATFWRMRPLTAIAAVLLIAGPWFVAVAIKTDGAFLNEFFGVHNFGRFLKPMENHRGPIIYYIPVIAIGFFPWSIFAMPTALHSAFAPRDRSRHLFVLCWAGWMIGFFSIASTKLPNYVLPAYPALALLTGSWLAAWSARKDLLSARWPKLAFGTLATVGVLLIASLLGAPRLEIGGEPLLSKLGVNAALAPDLGRLFWLGFVPLAGGVIAIVLATRERRVAALWTSMAASTLFTASVLIVAAIALNPHQTSAPLASAFHRAGDSSGGAVQVGSFRHSPPSLIFYAGQHVERLKSADDAAGYLSGEGPRFLVTTDVGLKQLEAESDKTIRVIDRRPRFPRTGDVLLISFDRTETSGARTIEQAASEIPEMR</sequence>
<keyword evidence="6 8" id="KW-1133">Transmembrane helix</keyword>
<proteinExistence type="predicted"/>
<dbReference type="RefSeq" id="WP_145031250.1">
    <property type="nucleotide sequence ID" value="NZ_CP036271.1"/>
</dbReference>
<keyword evidence="3 10" id="KW-0328">Glycosyltransferase</keyword>
<dbReference type="GO" id="GO:0103015">
    <property type="term" value="F:4-amino-4-deoxy-L-arabinose transferase activity"/>
    <property type="evidence" value="ECO:0007669"/>
    <property type="project" value="UniProtKB-EC"/>
</dbReference>
<feature type="transmembrane region" description="Helical" evidence="8">
    <location>
        <begin position="111"/>
        <end position="128"/>
    </location>
</feature>
<dbReference type="AlphaFoldDB" id="A0A517SH45"/>
<evidence type="ECO:0000256" key="2">
    <source>
        <dbReference type="ARBA" id="ARBA00022475"/>
    </source>
</evidence>
<evidence type="ECO:0000256" key="1">
    <source>
        <dbReference type="ARBA" id="ARBA00004651"/>
    </source>
</evidence>
<dbReference type="InterPro" id="IPR050297">
    <property type="entry name" value="LipidA_mod_glycosyltrf_83"/>
</dbReference>
<evidence type="ECO:0000256" key="3">
    <source>
        <dbReference type="ARBA" id="ARBA00022676"/>
    </source>
</evidence>
<dbReference type="GO" id="GO:0005886">
    <property type="term" value="C:plasma membrane"/>
    <property type="evidence" value="ECO:0007669"/>
    <property type="project" value="UniProtKB-SubCell"/>
</dbReference>
<evidence type="ECO:0000256" key="5">
    <source>
        <dbReference type="ARBA" id="ARBA00022692"/>
    </source>
</evidence>
<protein>
    <submittedName>
        <fullName evidence="10">Undecaprenyl phosphate-alpha-4-amino-4-deoxy-L-arabinose arabinosyl transferase</fullName>
        <ecNumber evidence="10">2.4.2.43</ecNumber>
    </submittedName>
</protein>
<feature type="transmembrane region" description="Helical" evidence="8">
    <location>
        <begin position="74"/>
        <end position="99"/>
    </location>
</feature>
<dbReference type="KEGG" id="ccos:Pan44_34920"/>
<dbReference type="FunCoup" id="A0A517SH45">
    <property type="interactions" value="113"/>
</dbReference>
<evidence type="ECO:0000256" key="6">
    <source>
        <dbReference type="ARBA" id="ARBA00022989"/>
    </source>
</evidence>
<keyword evidence="2" id="KW-1003">Cell membrane</keyword>
<keyword evidence="7 8" id="KW-0472">Membrane</keyword>
<keyword evidence="4 10" id="KW-0808">Transferase</keyword>
<dbReference type="GO" id="GO:0010041">
    <property type="term" value="P:response to iron(III) ion"/>
    <property type="evidence" value="ECO:0007669"/>
    <property type="project" value="TreeGrafter"/>
</dbReference>
<feature type="domain" description="Glycosyltransferase RgtA/B/C/D-like" evidence="9">
    <location>
        <begin position="61"/>
        <end position="154"/>
    </location>
</feature>
<keyword evidence="11" id="KW-1185">Reference proteome</keyword>
<dbReference type="PROSITE" id="PS51257">
    <property type="entry name" value="PROKAR_LIPOPROTEIN"/>
    <property type="match status" value="1"/>
</dbReference>
<dbReference type="GO" id="GO:0009103">
    <property type="term" value="P:lipopolysaccharide biosynthetic process"/>
    <property type="evidence" value="ECO:0007669"/>
    <property type="project" value="UniProtKB-ARBA"/>
</dbReference>
<dbReference type="Pfam" id="PF13231">
    <property type="entry name" value="PMT_2"/>
    <property type="match status" value="1"/>
</dbReference>